<dbReference type="RefSeq" id="XP_068357114.1">
    <property type="nucleotide sequence ID" value="XM_068506298.1"/>
</dbReference>
<keyword evidence="2" id="KW-1185">Reference proteome</keyword>
<accession>A0A1J4JZ56</accession>
<gene>
    <name evidence="1" type="ORF">TRFO_28639</name>
</gene>
<proteinExistence type="predicted"/>
<dbReference type="AlphaFoldDB" id="A0A1J4JZ56"/>
<name>A0A1J4JZ56_9EUKA</name>
<dbReference type="VEuPathDB" id="TrichDB:TRFO_28639"/>
<dbReference type="Proteomes" id="UP000179807">
    <property type="component" value="Unassembled WGS sequence"/>
</dbReference>
<comment type="caution">
    <text evidence="1">The sequence shown here is derived from an EMBL/GenBank/DDBJ whole genome shotgun (WGS) entry which is preliminary data.</text>
</comment>
<organism evidence="1 2">
    <name type="scientific">Tritrichomonas foetus</name>
    <dbReference type="NCBI Taxonomy" id="1144522"/>
    <lineage>
        <taxon>Eukaryota</taxon>
        <taxon>Metamonada</taxon>
        <taxon>Parabasalia</taxon>
        <taxon>Tritrichomonadida</taxon>
        <taxon>Tritrichomonadidae</taxon>
        <taxon>Tritrichomonas</taxon>
    </lineage>
</organism>
<evidence type="ECO:0000313" key="1">
    <source>
        <dbReference type="EMBL" id="OHT03978.1"/>
    </source>
</evidence>
<reference evidence="1" key="1">
    <citation type="submission" date="2016-10" db="EMBL/GenBank/DDBJ databases">
        <authorList>
            <person name="Benchimol M."/>
            <person name="Almeida L.G."/>
            <person name="Vasconcelos A.T."/>
            <person name="Perreira-Neves A."/>
            <person name="Rosa I.A."/>
            <person name="Tasca T."/>
            <person name="Bogo M.R."/>
            <person name="de Souza W."/>
        </authorList>
    </citation>
    <scope>NUCLEOTIDE SEQUENCE [LARGE SCALE GENOMIC DNA]</scope>
    <source>
        <strain evidence="1">K</strain>
    </source>
</reference>
<protein>
    <submittedName>
        <fullName evidence="1">Uncharacterized protein</fullName>
    </submittedName>
</protein>
<evidence type="ECO:0000313" key="2">
    <source>
        <dbReference type="Proteomes" id="UP000179807"/>
    </source>
</evidence>
<dbReference type="GeneID" id="94841002"/>
<dbReference type="EMBL" id="MLAK01000810">
    <property type="protein sequence ID" value="OHT03978.1"/>
    <property type="molecule type" value="Genomic_DNA"/>
</dbReference>
<sequence length="216" mass="25693">MMNEADEKERAYSLIFNHFCQLNQHIKIPHHSKMKKEYENYKCDFEQFTNHVPDFHKFPTKKDEMCLKDLFINLKKFLPRTPKIDSQIHFLNNKISIILNDDDHQNDNDSDKNEQLIKTCVPIANVCTTNQKIQTNEIFQEIREKVQKNMELEQMKSFLKKKISEKNKSINDSLILYKQIVKDDVNRKNVNQFTKCYTDLYVIKAVINADINMAKS</sequence>